<dbReference type="GO" id="GO:0016987">
    <property type="term" value="F:sigma factor activity"/>
    <property type="evidence" value="ECO:0007669"/>
    <property type="project" value="UniProtKB-KW"/>
</dbReference>
<dbReference type="GO" id="GO:0003677">
    <property type="term" value="F:DNA binding"/>
    <property type="evidence" value="ECO:0007669"/>
    <property type="project" value="UniProtKB-KW"/>
</dbReference>
<keyword evidence="4 6" id="KW-0238">DNA-binding</keyword>
<evidence type="ECO:0000256" key="1">
    <source>
        <dbReference type="ARBA" id="ARBA00010641"/>
    </source>
</evidence>
<keyword evidence="3 6" id="KW-0731">Sigma factor</keyword>
<gene>
    <name evidence="9" type="ORF">BVC71_12515</name>
</gene>
<organism evidence="9 10">
    <name type="scientific">Marivivens niveibacter</name>
    <dbReference type="NCBI Taxonomy" id="1930667"/>
    <lineage>
        <taxon>Bacteria</taxon>
        <taxon>Pseudomonadati</taxon>
        <taxon>Pseudomonadota</taxon>
        <taxon>Alphaproteobacteria</taxon>
        <taxon>Rhodobacterales</taxon>
        <taxon>Paracoccaceae</taxon>
        <taxon>Marivivens group</taxon>
        <taxon>Marivivens</taxon>
    </lineage>
</organism>
<comment type="similarity">
    <text evidence="1 6">Belongs to the sigma-70 factor family. ECF subfamily.</text>
</comment>
<evidence type="ECO:0000313" key="10">
    <source>
        <dbReference type="Proteomes" id="UP000194664"/>
    </source>
</evidence>
<dbReference type="InterPro" id="IPR014284">
    <property type="entry name" value="RNA_pol_sigma-70_dom"/>
</dbReference>
<evidence type="ECO:0000259" key="7">
    <source>
        <dbReference type="Pfam" id="PF04542"/>
    </source>
</evidence>
<dbReference type="InterPro" id="IPR013249">
    <property type="entry name" value="RNA_pol_sigma70_r4_t2"/>
</dbReference>
<comment type="caution">
    <text evidence="9">The sequence shown here is derived from an EMBL/GenBank/DDBJ whole genome shotgun (WGS) entry which is preliminary data.</text>
</comment>
<dbReference type="SUPFAM" id="SSF88946">
    <property type="entry name" value="Sigma2 domain of RNA polymerase sigma factors"/>
    <property type="match status" value="1"/>
</dbReference>
<dbReference type="OrthoDB" id="9803470at2"/>
<dbReference type="PANTHER" id="PTHR43133:SF62">
    <property type="entry name" value="RNA POLYMERASE SIGMA FACTOR SIGZ"/>
    <property type="match status" value="1"/>
</dbReference>
<dbReference type="AlphaFoldDB" id="A0A251WX75"/>
<dbReference type="Gene3D" id="1.10.1740.10">
    <property type="match status" value="1"/>
</dbReference>
<evidence type="ECO:0000256" key="3">
    <source>
        <dbReference type="ARBA" id="ARBA00023082"/>
    </source>
</evidence>
<dbReference type="PANTHER" id="PTHR43133">
    <property type="entry name" value="RNA POLYMERASE ECF-TYPE SIGMA FACTO"/>
    <property type="match status" value="1"/>
</dbReference>
<evidence type="ECO:0000313" key="9">
    <source>
        <dbReference type="EMBL" id="OUD08745.1"/>
    </source>
</evidence>
<dbReference type="InterPro" id="IPR036388">
    <property type="entry name" value="WH-like_DNA-bd_sf"/>
</dbReference>
<evidence type="ECO:0000256" key="2">
    <source>
        <dbReference type="ARBA" id="ARBA00023015"/>
    </source>
</evidence>
<dbReference type="Pfam" id="PF04542">
    <property type="entry name" value="Sigma70_r2"/>
    <property type="match status" value="1"/>
</dbReference>
<dbReference type="Pfam" id="PF08281">
    <property type="entry name" value="Sigma70_r4_2"/>
    <property type="match status" value="1"/>
</dbReference>
<dbReference type="NCBIfam" id="TIGR02937">
    <property type="entry name" value="sigma70-ECF"/>
    <property type="match status" value="1"/>
</dbReference>
<sequence>MPNGQDQESDKLLGDVAAGSRAAFKLFYEHHSSLVFGVLLRITRDRSLAEDLLQEVFVKVWRYAPSFDASKAKASTWLISIARNTAIDNIRKQSRRPQTDLIDERNGGTTTSSEDIALNADLGRNLAHCLSLLDDKHSWAVRKAYLDGYSYQELSDALGTPLNTVRSWLRRSLKRLRDCMDTKE</sequence>
<evidence type="ECO:0000256" key="5">
    <source>
        <dbReference type="ARBA" id="ARBA00023163"/>
    </source>
</evidence>
<dbReference type="CDD" id="cd06171">
    <property type="entry name" value="Sigma70_r4"/>
    <property type="match status" value="1"/>
</dbReference>
<keyword evidence="2 6" id="KW-0805">Transcription regulation</keyword>
<dbReference type="InterPro" id="IPR013324">
    <property type="entry name" value="RNA_pol_sigma_r3/r4-like"/>
</dbReference>
<reference evidence="9 10" key="1">
    <citation type="submission" date="2016-12" db="EMBL/GenBank/DDBJ databases">
        <title>The draft genome sequence of HSLHS2.</title>
        <authorList>
            <person name="Hu D."/>
            <person name="Wang L."/>
            <person name="Shao Z."/>
        </authorList>
    </citation>
    <scope>NUCLEOTIDE SEQUENCE [LARGE SCALE GENOMIC DNA]</scope>
    <source>
        <strain evidence="9">MCCC 1A06712</strain>
    </source>
</reference>
<protein>
    <recommendedName>
        <fullName evidence="6">RNA polymerase sigma factor</fullName>
    </recommendedName>
</protein>
<dbReference type="InterPro" id="IPR039425">
    <property type="entry name" value="RNA_pol_sigma-70-like"/>
</dbReference>
<dbReference type="EMBL" id="MSPP01000004">
    <property type="protein sequence ID" value="OUD08745.1"/>
    <property type="molecule type" value="Genomic_DNA"/>
</dbReference>
<dbReference type="GO" id="GO:0006352">
    <property type="term" value="P:DNA-templated transcription initiation"/>
    <property type="evidence" value="ECO:0007669"/>
    <property type="project" value="InterPro"/>
</dbReference>
<name>A0A251WX75_9RHOB</name>
<feature type="domain" description="RNA polymerase sigma factor 70 region 4 type 2" evidence="8">
    <location>
        <begin position="125"/>
        <end position="176"/>
    </location>
</feature>
<dbReference type="InterPro" id="IPR000838">
    <property type="entry name" value="RNA_pol_sigma70_ECF_CS"/>
</dbReference>
<dbReference type="PROSITE" id="PS01063">
    <property type="entry name" value="SIGMA70_ECF"/>
    <property type="match status" value="1"/>
</dbReference>
<dbReference type="Proteomes" id="UP000194664">
    <property type="component" value="Unassembled WGS sequence"/>
</dbReference>
<dbReference type="RefSeq" id="WP_086452010.1">
    <property type="nucleotide sequence ID" value="NZ_MSPP01000004.1"/>
</dbReference>
<evidence type="ECO:0000256" key="6">
    <source>
        <dbReference type="RuleBase" id="RU000716"/>
    </source>
</evidence>
<keyword evidence="10" id="KW-1185">Reference proteome</keyword>
<dbReference type="InterPro" id="IPR007627">
    <property type="entry name" value="RNA_pol_sigma70_r2"/>
</dbReference>
<keyword evidence="5 6" id="KW-0804">Transcription</keyword>
<dbReference type="InterPro" id="IPR013325">
    <property type="entry name" value="RNA_pol_sigma_r2"/>
</dbReference>
<evidence type="ECO:0000256" key="4">
    <source>
        <dbReference type="ARBA" id="ARBA00023125"/>
    </source>
</evidence>
<accession>A0A251WX75</accession>
<proteinExistence type="inferred from homology"/>
<dbReference type="Gene3D" id="1.10.10.10">
    <property type="entry name" value="Winged helix-like DNA-binding domain superfamily/Winged helix DNA-binding domain"/>
    <property type="match status" value="1"/>
</dbReference>
<evidence type="ECO:0000259" key="8">
    <source>
        <dbReference type="Pfam" id="PF08281"/>
    </source>
</evidence>
<dbReference type="SUPFAM" id="SSF88659">
    <property type="entry name" value="Sigma3 and sigma4 domains of RNA polymerase sigma factors"/>
    <property type="match status" value="1"/>
</dbReference>
<feature type="domain" description="RNA polymerase sigma-70 region 2" evidence="7">
    <location>
        <begin position="27"/>
        <end position="96"/>
    </location>
</feature>